<comment type="subcellular location">
    <subcellularLocation>
        <location evidence="1">Periplasm</location>
    </subcellularLocation>
</comment>
<dbReference type="RefSeq" id="WP_074864159.1">
    <property type="nucleotide sequence ID" value="NZ_FOAS01000001.1"/>
</dbReference>
<evidence type="ECO:0000256" key="4">
    <source>
        <dbReference type="ARBA" id="ARBA00013964"/>
    </source>
</evidence>
<dbReference type="EMBL" id="FOAS01000001">
    <property type="protein sequence ID" value="SEK23277.1"/>
    <property type="molecule type" value="Genomic_DNA"/>
</dbReference>
<evidence type="ECO:0000256" key="5">
    <source>
        <dbReference type="ARBA" id="ARBA00022729"/>
    </source>
</evidence>
<sequence>MKRACWAVLLGLPLLAQAAEIPLYPTGPSEDAAFLRFFNAGEQPLALSAANGASLTLDAQQRASDFLTVPAGKPIQGTLKQGEQSAELDVSVEPGEFATVIGLPSAAGLSLHTLREQPDDFNALKASLAFYNADASCADASLQVAGRAVDIFKAVAHGDVQRRFINPLKLSVQLQCAGTAAGAPLELGQLEAGQRYSVLLVPSAQGPRLFQAVDNLAN</sequence>
<dbReference type="UniPathway" id="UPA00286"/>
<evidence type="ECO:0000256" key="2">
    <source>
        <dbReference type="ARBA" id="ARBA00005182"/>
    </source>
</evidence>
<dbReference type="Pfam" id="PF11182">
    <property type="entry name" value="AlgF"/>
    <property type="match status" value="1"/>
</dbReference>
<comment type="pathway">
    <text evidence="2">Glycan biosynthesis; alginate biosynthesis.</text>
</comment>
<evidence type="ECO:0000256" key="6">
    <source>
        <dbReference type="ARBA" id="ARBA00022764"/>
    </source>
</evidence>
<dbReference type="GO" id="GO:0042121">
    <property type="term" value="P:alginic acid biosynthetic process"/>
    <property type="evidence" value="ECO:0007669"/>
    <property type="project" value="UniProtKB-UniPathway"/>
</dbReference>
<feature type="signal peptide" evidence="8">
    <location>
        <begin position="1"/>
        <end position="18"/>
    </location>
</feature>
<dbReference type="InterPro" id="IPR035422">
    <property type="entry name" value="AlgF"/>
</dbReference>
<dbReference type="AlphaFoldDB" id="A0A1H7FDA4"/>
<gene>
    <name evidence="9" type="ORF">SAMN05216214_101170</name>
</gene>
<reference evidence="9 10" key="1">
    <citation type="submission" date="2016-10" db="EMBL/GenBank/DDBJ databases">
        <authorList>
            <person name="de Groot N.N."/>
        </authorList>
    </citation>
    <scope>NUCLEOTIDE SEQUENCE [LARGE SCALE GENOMIC DNA]</scope>
    <source>
        <strain evidence="9 10">JCM 19513</strain>
    </source>
</reference>
<keyword evidence="6" id="KW-0574">Periplasm</keyword>
<evidence type="ECO:0000313" key="10">
    <source>
        <dbReference type="Proteomes" id="UP000185766"/>
    </source>
</evidence>
<evidence type="ECO:0000256" key="1">
    <source>
        <dbReference type="ARBA" id="ARBA00004418"/>
    </source>
</evidence>
<dbReference type="STRING" id="1429083.GCA_001885685_02381"/>
<evidence type="ECO:0000256" key="3">
    <source>
        <dbReference type="ARBA" id="ARBA00010033"/>
    </source>
</evidence>
<keyword evidence="7" id="KW-0016">Alginate biosynthesis</keyword>
<protein>
    <recommendedName>
        <fullName evidence="4">Alginate biosynthesis protein AlgF</fullName>
    </recommendedName>
</protein>
<evidence type="ECO:0000256" key="7">
    <source>
        <dbReference type="ARBA" id="ARBA00022841"/>
    </source>
</evidence>
<accession>A0A1H7FDA4</accession>
<keyword evidence="9" id="KW-0808">Transferase</keyword>
<keyword evidence="5 8" id="KW-0732">Signal</keyword>
<evidence type="ECO:0000313" key="9">
    <source>
        <dbReference type="EMBL" id="SEK23277.1"/>
    </source>
</evidence>
<name>A0A1H7FDA4_9GAMM</name>
<organism evidence="9 10">
    <name type="scientific">Atopomonas hussainii</name>
    <dbReference type="NCBI Taxonomy" id="1429083"/>
    <lineage>
        <taxon>Bacteria</taxon>
        <taxon>Pseudomonadati</taxon>
        <taxon>Pseudomonadota</taxon>
        <taxon>Gammaproteobacteria</taxon>
        <taxon>Pseudomonadales</taxon>
        <taxon>Pseudomonadaceae</taxon>
        <taxon>Atopomonas</taxon>
    </lineage>
</organism>
<evidence type="ECO:0000256" key="8">
    <source>
        <dbReference type="SAM" id="SignalP"/>
    </source>
</evidence>
<dbReference type="GO" id="GO:0042597">
    <property type="term" value="C:periplasmic space"/>
    <property type="evidence" value="ECO:0007669"/>
    <property type="project" value="UniProtKB-SubCell"/>
</dbReference>
<keyword evidence="10" id="KW-1185">Reference proteome</keyword>
<dbReference type="Proteomes" id="UP000185766">
    <property type="component" value="Unassembled WGS sequence"/>
</dbReference>
<comment type="similarity">
    <text evidence="3">Belongs to the AlgF family.</text>
</comment>
<dbReference type="GO" id="GO:0016740">
    <property type="term" value="F:transferase activity"/>
    <property type="evidence" value="ECO:0007669"/>
    <property type="project" value="UniProtKB-KW"/>
</dbReference>
<feature type="chain" id="PRO_5010271135" description="Alginate biosynthesis protein AlgF" evidence="8">
    <location>
        <begin position="19"/>
        <end position="218"/>
    </location>
</feature>
<proteinExistence type="inferred from homology"/>